<evidence type="ECO:0000256" key="2">
    <source>
        <dbReference type="ARBA" id="ARBA00022729"/>
    </source>
</evidence>
<dbReference type="PANTHER" id="PTHR34216">
    <property type="match status" value="1"/>
</dbReference>
<dbReference type="Gene3D" id="3.20.20.370">
    <property type="entry name" value="Glycoside hydrolase/deacetylase"/>
    <property type="match status" value="1"/>
</dbReference>
<dbReference type="PANTHER" id="PTHR34216:SF3">
    <property type="entry name" value="POLY-BETA-1,6-N-ACETYL-D-GLUCOSAMINE N-DEACETYLASE"/>
    <property type="match status" value="1"/>
</dbReference>
<comment type="caution">
    <text evidence="6">The sequence shown here is derived from an EMBL/GenBank/DDBJ whole genome shotgun (WGS) entry which is preliminary data.</text>
</comment>
<evidence type="ECO:0000256" key="4">
    <source>
        <dbReference type="SAM" id="Phobius"/>
    </source>
</evidence>
<dbReference type="Pfam" id="PF01522">
    <property type="entry name" value="Polysacc_deac_1"/>
    <property type="match status" value="1"/>
</dbReference>
<evidence type="ECO:0000259" key="5">
    <source>
        <dbReference type="PROSITE" id="PS51677"/>
    </source>
</evidence>
<protein>
    <recommendedName>
        <fullName evidence="5">NodB homology domain-containing protein</fullName>
    </recommendedName>
</protein>
<dbReference type="CDD" id="cd10918">
    <property type="entry name" value="CE4_NodB_like_5s_6s"/>
    <property type="match status" value="1"/>
</dbReference>
<dbReference type="InterPro" id="IPR051398">
    <property type="entry name" value="Polysacch_Deacetylase"/>
</dbReference>
<dbReference type="InterPro" id="IPR011330">
    <property type="entry name" value="Glyco_hydro/deAcase_b/a-brl"/>
</dbReference>
<dbReference type="AlphaFoldDB" id="A0A644YPQ0"/>
<dbReference type="GO" id="GO:0016810">
    <property type="term" value="F:hydrolase activity, acting on carbon-nitrogen (but not peptide) bonds"/>
    <property type="evidence" value="ECO:0007669"/>
    <property type="project" value="InterPro"/>
</dbReference>
<reference evidence="6" key="1">
    <citation type="submission" date="2019-08" db="EMBL/GenBank/DDBJ databases">
        <authorList>
            <person name="Kucharzyk K."/>
            <person name="Murdoch R.W."/>
            <person name="Higgins S."/>
            <person name="Loffler F."/>
        </authorList>
    </citation>
    <scope>NUCLEOTIDE SEQUENCE</scope>
</reference>
<dbReference type="PROSITE" id="PS51677">
    <property type="entry name" value="NODB"/>
    <property type="match status" value="1"/>
</dbReference>
<dbReference type="GO" id="GO:0005576">
    <property type="term" value="C:extracellular region"/>
    <property type="evidence" value="ECO:0007669"/>
    <property type="project" value="UniProtKB-SubCell"/>
</dbReference>
<dbReference type="EMBL" id="VSSQ01005738">
    <property type="protein sequence ID" value="MPM30257.1"/>
    <property type="molecule type" value="Genomic_DNA"/>
</dbReference>
<dbReference type="InterPro" id="IPR002509">
    <property type="entry name" value="NODB_dom"/>
</dbReference>
<gene>
    <name evidence="6" type="ORF">SDC9_76805</name>
</gene>
<keyword evidence="4" id="KW-0812">Transmembrane</keyword>
<sequence>MKNIFKIISALIIVLVIIFGGKYIIENYFERSSKEAQGEKDNQVSEINKEDEPEKEQNEEIKENNKEDKTNYLTLNINDVKIPILMYHSISDSDPNNRLLVPVGQFEEQIKWLNEAGFTPMLLDDVINAYSTGKVPEKPVAITFDDGYSDNYSDAYKILKKYNMKATFFIITDQTDIDSWYMNSNMLKEMKNNGMGIENHTSRHIEFTSIPREDKILIIEEGIKALKEKVGVDSKFVCYPVGRYDEETIEVEKELGIKAAVTTESGISSLQDGLYSLKRVRISPMDIETFKSIFIDFLN</sequence>
<name>A0A644YPQ0_9ZZZZ</name>
<keyword evidence="2" id="KW-0732">Signal</keyword>
<evidence type="ECO:0000256" key="3">
    <source>
        <dbReference type="SAM" id="MobiDB-lite"/>
    </source>
</evidence>
<feature type="transmembrane region" description="Helical" evidence="4">
    <location>
        <begin position="7"/>
        <end position="25"/>
    </location>
</feature>
<evidence type="ECO:0000256" key="1">
    <source>
        <dbReference type="ARBA" id="ARBA00004613"/>
    </source>
</evidence>
<proteinExistence type="predicted"/>
<dbReference type="GO" id="GO:0005975">
    <property type="term" value="P:carbohydrate metabolic process"/>
    <property type="evidence" value="ECO:0007669"/>
    <property type="project" value="InterPro"/>
</dbReference>
<feature type="region of interest" description="Disordered" evidence="3">
    <location>
        <begin position="35"/>
        <end position="67"/>
    </location>
</feature>
<organism evidence="6">
    <name type="scientific">bioreactor metagenome</name>
    <dbReference type="NCBI Taxonomy" id="1076179"/>
    <lineage>
        <taxon>unclassified sequences</taxon>
        <taxon>metagenomes</taxon>
        <taxon>ecological metagenomes</taxon>
    </lineage>
</organism>
<evidence type="ECO:0000313" key="6">
    <source>
        <dbReference type="EMBL" id="MPM30257.1"/>
    </source>
</evidence>
<comment type="subcellular location">
    <subcellularLocation>
        <location evidence="1">Secreted</location>
    </subcellularLocation>
</comment>
<accession>A0A644YPQ0</accession>
<feature type="domain" description="NodB homology" evidence="5">
    <location>
        <begin position="138"/>
        <end position="299"/>
    </location>
</feature>
<keyword evidence="4" id="KW-0472">Membrane</keyword>
<dbReference type="SUPFAM" id="SSF88713">
    <property type="entry name" value="Glycoside hydrolase/deacetylase"/>
    <property type="match status" value="1"/>
</dbReference>
<keyword evidence="4" id="KW-1133">Transmembrane helix</keyword>